<dbReference type="GO" id="GO:0005886">
    <property type="term" value="C:plasma membrane"/>
    <property type="evidence" value="ECO:0007669"/>
    <property type="project" value="UniProtKB-SubCell"/>
</dbReference>
<feature type="transmembrane region" description="Helical" evidence="10">
    <location>
        <begin position="18"/>
        <end position="38"/>
    </location>
</feature>
<proteinExistence type="predicted"/>
<name>A0A1G6KJ90_9BACI</name>
<keyword evidence="7 10" id="KW-1133">Transmembrane helix</keyword>
<dbReference type="Pfam" id="PF02386">
    <property type="entry name" value="TrkH"/>
    <property type="match status" value="1"/>
</dbReference>
<feature type="transmembrane region" description="Helical" evidence="10">
    <location>
        <begin position="298"/>
        <end position="329"/>
    </location>
</feature>
<reference evidence="12" key="1">
    <citation type="submission" date="2016-09" db="EMBL/GenBank/DDBJ databases">
        <authorList>
            <person name="Varghese N."/>
            <person name="Submissions S."/>
        </authorList>
    </citation>
    <scope>NUCLEOTIDE SEQUENCE [LARGE SCALE GENOMIC DNA]</scope>
    <source>
        <strain evidence="12">S5</strain>
    </source>
</reference>
<evidence type="ECO:0000256" key="4">
    <source>
        <dbReference type="ARBA" id="ARBA00022538"/>
    </source>
</evidence>
<accession>A0A1G6KJ90</accession>
<keyword evidence="5 10" id="KW-0812">Transmembrane</keyword>
<keyword evidence="2" id="KW-0813">Transport</keyword>
<evidence type="ECO:0000256" key="3">
    <source>
        <dbReference type="ARBA" id="ARBA00022475"/>
    </source>
</evidence>
<keyword evidence="4" id="KW-0633">Potassium transport</keyword>
<feature type="transmembrane region" description="Helical" evidence="10">
    <location>
        <begin position="350"/>
        <end position="370"/>
    </location>
</feature>
<evidence type="ECO:0000256" key="6">
    <source>
        <dbReference type="ARBA" id="ARBA00022958"/>
    </source>
</evidence>
<evidence type="ECO:0000256" key="10">
    <source>
        <dbReference type="SAM" id="Phobius"/>
    </source>
</evidence>
<dbReference type="InterPro" id="IPR004772">
    <property type="entry name" value="TrkH"/>
</dbReference>
<evidence type="ECO:0000256" key="9">
    <source>
        <dbReference type="ARBA" id="ARBA00023136"/>
    </source>
</evidence>
<evidence type="ECO:0000256" key="7">
    <source>
        <dbReference type="ARBA" id="ARBA00022989"/>
    </source>
</evidence>
<keyword evidence="8" id="KW-0406">Ion transport</keyword>
<evidence type="ECO:0000313" key="11">
    <source>
        <dbReference type="EMBL" id="SDC31149.1"/>
    </source>
</evidence>
<dbReference type="InterPro" id="IPR003445">
    <property type="entry name" value="Cat_transpt"/>
</dbReference>
<feature type="transmembrane region" description="Helical" evidence="10">
    <location>
        <begin position="77"/>
        <end position="101"/>
    </location>
</feature>
<dbReference type="GO" id="GO:0015379">
    <property type="term" value="F:potassium:chloride symporter activity"/>
    <property type="evidence" value="ECO:0007669"/>
    <property type="project" value="InterPro"/>
</dbReference>
<keyword evidence="12" id="KW-1185">Reference proteome</keyword>
<dbReference type="EMBL" id="FMYI01000006">
    <property type="protein sequence ID" value="SDC31149.1"/>
    <property type="molecule type" value="Genomic_DNA"/>
</dbReference>
<dbReference type="PANTHER" id="PTHR32024:SF1">
    <property type="entry name" value="KTR SYSTEM POTASSIUM UPTAKE PROTEIN B"/>
    <property type="match status" value="1"/>
</dbReference>
<dbReference type="NCBIfam" id="TIGR00933">
    <property type="entry name" value="2a38"/>
    <property type="match status" value="1"/>
</dbReference>
<feature type="transmembrane region" description="Helical" evidence="10">
    <location>
        <begin position="227"/>
        <end position="248"/>
    </location>
</feature>
<organism evidence="11 12">
    <name type="scientific">Pelagirhabdus alkalitolerans</name>
    <dbReference type="NCBI Taxonomy" id="1612202"/>
    <lineage>
        <taxon>Bacteria</taxon>
        <taxon>Bacillati</taxon>
        <taxon>Bacillota</taxon>
        <taxon>Bacilli</taxon>
        <taxon>Bacillales</taxon>
        <taxon>Bacillaceae</taxon>
        <taxon>Pelagirhabdus</taxon>
    </lineage>
</organism>
<keyword evidence="9 10" id="KW-0472">Membrane</keyword>
<gene>
    <name evidence="11" type="ORF">SAMN05421734_106112</name>
</gene>
<dbReference type="Proteomes" id="UP000242949">
    <property type="component" value="Unassembled WGS sequence"/>
</dbReference>
<comment type="subcellular location">
    <subcellularLocation>
        <location evidence="1">Cell membrane</location>
        <topology evidence="1">Multi-pass membrane protein</topology>
    </subcellularLocation>
</comment>
<evidence type="ECO:0000256" key="8">
    <source>
        <dbReference type="ARBA" id="ARBA00023065"/>
    </source>
</evidence>
<feature type="transmembrane region" description="Helical" evidence="10">
    <location>
        <begin position="376"/>
        <end position="394"/>
    </location>
</feature>
<keyword evidence="3" id="KW-1003">Cell membrane</keyword>
<protein>
    <submittedName>
        <fullName evidence="11">Trk system potassium uptake protein TrkH</fullName>
    </submittedName>
</protein>
<feature type="transmembrane region" description="Helical" evidence="10">
    <location>
        <begin position="406"/>
        <end position="427"/>
    </location>
</feature>
<dbReference type="STRING" id="1612202.SAMN05421734_106112"/>
<dbReference type="OrthoDB" id="9810952at2"/>
<feature type="transmembrane region" description="Helical" evidence="10">
    <location>
        <begin position="192"/>
        <end position="215"/>
    </location>
</feature>
<evidence type="ECO:0000313" key="12">
    <source>
        <dbReference type="Proteomes" id="UP000242949"/>
    </source>
</evidence>
<evidence type="ECO:0000256" key="1">
    <source>
        <dbReference type="ARBA" id="ARBA00004651"/>
    </source>
</evidence>
<evidence type="ECO:0000256" key="5">
    <source>
        <dbReference type="ARBA" id="ARBA00022692"/>
    </source>
</evidence>
<dbReference type="PANTHER" id="PTHR32024">
    <property type="entry name" value="TRK SYSTEM POTASSIUM UPTAKE PROTEIN TRKG-RELATED"/>
    <property type="match status" value="1"/>
</dbReference>
<keyword evidence="6" id="KW-0630">Potassium</keyword>
<dbReference type="AlphaFoldDB" id="A0A1G6KJ90"/>
<feature type="transmembrane region" description="Helical" evidence="10">
    <location>
        <begin position="44"/>
        <end position="65"/>
    </location>
</feature>
<feature type="transmembrane region" description="Helical" evidence="10">
    <location>
        <begin position="128"/>
        <end position="149"/>
    </location>
</feature>
<sequence>MKNLLYTMKKHELSPPQVLAAGFFVIILIGTLLLKLPISTTEYLSWLDALFTATSAVTVTGLVVVDTGGAFTHFGQIILMVLIQIGGLGLMTFAVMSILLLGKRIGLKERLLIQESLNQNSMGGVVRLIKALFFFAVGTELIATVILSFKWVPEYGFAQGVFNSLFHAISAFNNAGFSLWSDSLSGYATSPVVNLTITFLFITGGIGFTVLYELFERKSFRHYALHTKVMLVGTFFINVIAIFSFFLLEFQNPETLGALSSGDQFWTSYFQAITPRTAGFNTLDYSTMNESTLLFTVFLMFIGAGSASTGSGIKVTTFVIILAAVYAYLRGRNEVRMFKRRVPLEIVHRSLSIIIMSLFFVFFSIFILSLTENLPIIALIFESFSAFGTVGLSVGITDQLSTIGKLVIMVLMFIGRVGPLTIAFALAKTSAPKISYPKGRIFTG</sequence>
<evidence type="ECO:0000256" key="2">
    <source>
        <dbReference type="ARBA" id="ARBA00022448"/>
    </source>
</evidence>